<sequence length="408" mass="45877">MMLVSQAVFRAYWVAQCRYTRDDMQFSGVMAVAGADRDQAIRNMRRYFSAQPEHYSAAQYDTLEPLTAYAGESQQPELPLLRQVIRQHDEGISAVLTGEHNLTCPLPSENGDIHYQPGPPGFIPGIPLFAVIDSGEYHRQTGQHLVPVLLGTHLPWQSLYQGETQESLADRAPYLVQIRADRAGKQFLAHCQNLPDKAAAGFFISSSKPFPEMHRQLRRMTYLRNQVTGSWSFFRFYDVRHFIPFAESLTHGQLLSVAGGVTAFAGYSPAYPEGVTITFSAGVTGTGRREALFINERLYGHYARLTLMSTLAKIRQLIEQHGAGSAPEQDGGETVSDSYLIREANLSFLAGVTRMQALMYRLSARYLCRHDTALWECACEHARPYQHNQVLFNYYCYAFCIQAQGVPV</sequence>
<dbReference type="Proteomes" id="UP000865968">
    <property type="component" value="Unassembled WGS sequence"/>
</dbReference>
<accession>A0AAN5S1H7</accession>
<gene>
    <name evidence="2" type="ORF">I8608_003650</name>
</gene>
<evidence type="ECO:0000313" key="2">
    <source>
        <dbReference type="EMBL" id="HAT3810744.1"/>
    </source>
</evidence>
<reference evidence="2" key="2">
    <citation type="submission" date="2020-10" db="EMBL/GenBank/DDBJ databases">
        <authorList>
            <consortium name="NCBI Pathogen Detection Project"/>
        </authorList>
    </citation>
    <scope>NUCLEOTIDE SEQUENCE</scope>
    <source>
        <strain evidence="2">Morganella morganii ARLG-3209</strain>
    </source>
</reference>
<dbReference type="EMBL" id="DACSWI010000015">
    <property type="protein sequence ID" value="HAT3810744.1"/>
    <property type="molecule type" value="Genomic_DNA"/>
</dbReference>
<dbReference type="InterPro" id="IPR025391">
    <property type="entry name" value="DUF4123"/>
</dbReference>
<feature type="domain" description="DUF4123" evidence="1">
    <location>
        <begin position="129"/>
        <end position="253"/>
    </location>
</feature>
<reference evidence="2" key="1">
    <citation type="journal article" date="2018" name="Genome Biol.">
        <title>SKESA: strategic k-mer extension for scrupulous assemblies.</title>
        <authorList>
            <person name="Souvorov A."/>
            <person name="Agarwala R."/>
            <person name="Lipman D.J."/>
        </authorList>
    </citation>
    <scope>NUCLEOTIDE SEQUENCE</scope>
    <source>
        <strain evidence="2">Morganella morganii ARLG-3209</strain>
    </source>
</reference>
<evidence type="ECO:0000259" key="1">
    <source>
        <dbReference type="Pfam" id="PF13503"/>
    </source>
</evidence>
<dbReference type="Pfam" id="PF13503">
    <property type="entry name" value="DUF4123"/>
    <property type="match status" value="1"/>
</dbReference>
<organism evidence="2 3">
    <name type="scientific">Morganella morganii</name>
    <name type="common">Proteus morganii</name>
    <dbReference type="NCBI Taxonomy" id="582"/>
    <lineage>
        <taxon>Bacteria</taxon>
        <taxon>Pseudomonadati</taxon>
        <taxon>Pseudomonadota</taxon>
        <taxon>Gammaproteobacteria</taxon>
        <taxon>Enterobacterales</taxon>
        <taxon>Morganellaceae</taxon>
        <taxon>Morganella</taxon>
    </lineage>
</organism>
<dbReference type="AlphaFoldDB" id="A0AAN5S1H7"/>
<protein>
    <submittedName>
        <fullName evidence="2">DUF4123 domain-containing protein</fullName>
    </submittedName>
</protein>
<evidence type="ECO:0000313" key="3">
    <source>
        <dbReference type="Proteomes" id="UP000865968"/>
    </source>
</evidence>
<proteinExistence type="predicted"/>
<comment type="caution">
    <text evidence="2">The sequence shown here is derived from an EMBL/GenBank/DDBJ whole genome shotgun (WGS) entry which is preliminary data.</text>
</comment>
<name>A0AAN5S1H7_MORMO</name>